<dbReference type="Proteomes" id="UP000523007">
    <property type="component" value="Unassembled WGS sequence"/>
</dbReference>
<dbReference type="EMBL" id="JACHJT010000001">
    <property type="protein sequence ID" value="MBB4933401.1"/>
    <property type="molecule type" value="Genomic_DNA"/>
</dbReference>
<protein>
    <submittedName>
        <fullName evidence="1">Transcriptional regulator with XRE-family HTH domain</fullName>
    </submittedName>
</protein>
<dbReference type="GO" id="GO:0003677">
    <property type="term" value="F:DNA binding"/>
    <property type="evidence" value="ECO:0007669"/>
    <property type="project" value="InterPro"/>
</dbReference>
<dbReference type="Gene3D" id="1.10.260.40">
    <property type="entry name" value="lambda repressor-like DNA-binding domains"/>
    <property type="match status" value="1"/>
</dbReference>
<evidence type="ECO:0000313" key="2">
    <source>
        <dbReference type="Proteomes" id="UP000523007"/>
    </source>
</evidence>
<dbReference type="InterPro" id="IPR010982">
    <property type="entry name" value="Lambda_DNA-bd_dom_sf"/>
</dbReference>
<accession>A0A7W7RKW6</accession>
<dbReference type="CDD" id="cd00093">
    <property type="entry name" value="HTH_XRE"/>
    <property type="match status" value="1"/>
</dbReference>
<reference evidence="1 2" key="1">
    <citation type="submission" date="2020-08" db="EMBL/GenBank/DDBJ databases">
        <title>Sequencing the genomes of 1000 actinobacteria strains.</title>
        <authorList>
            <person name="Klenk H.-P."/>
        </authorList>
    </citation>
    <scope>NUCLEOTIDE SEQUENCE [LARGE SCALE GENOMIC DNA]</scope>
    <source>
        <strain evidence="1 2">DSM 102030</strain>
    </source>
</reference>
<gene>
    <name evidence="1" type="ORF">F4561_004221</name>
</gene>
<dbReference type="InterPro" id="IPR001387">
    <property type="entry name" value="Cro/C1-type_HTH"/>
</dbReference>
<dbReference type="AlphaFoldDB" id="A0A7W7RKW6"/>
<comment type="caution">
    <text evidence="1">The sequence shown here is derived from an EMBL/GenBank/DDBJ whole genome shotgun (WGS) entry which is preliminary data.</text>
</comment>
<dbReference type="RefSeq" id="WP_184581016.1">
    <property type="nucleotide sequence ID" value="NZ_JACHJT010000001.1"/>
</dbReference>
<keyword evidence="2" id="KW-1185">Reference proteome</keyword>
<evidence type="ECO:0000313" key="1">
    <source>
        <dbReference type="EMBL" id="MBB4933401.1"/>
    </source>
</evidence>
<proteinExistence type="predicted"/>
<sequence>MPPISRRRRAELARAAARIRIEGQRSGRSVEAVAAEITRLLPEMHPLQGWRLAYGWTRRQLADAVSEALRARGQADPGLSEARICRWEHNGVTPSSDYTAALADVFAISPVCLGVAGQDWYGRPHPREQGVPMANHAPLKAVTDSIALQMEVEGPAGGSQTREHVHRALDYYATHYGNHPPTVMGAEVHRCRSLVVGMLARPQTDRDRTELRTLAGWLSALLGDFAFSASDYPGAHIHLGTGARLGTDGGDMHLAGWSVGAQSMVTAFQGRDTDALELAAQASELASGALQQAQIAAWCELRPLARMGLEREARDAARRAQLRMDAAEEDRANRWGFDAAEMHQHLGEAHLTLGDPAAARQHAETARGLKRIGSGGWAAATAILARTAAAEHDANGACSLANSILDTVPPPSLRETTRRRLHALHGDLAVDSRPGPIVRSLADHLHSLPAHAPIQQSSPEPNGS</sequence>
<organism evidence="1 2">
    <name type="scientific">Lipingzhangella halophila</name>
    <dbReference type="NCBI Taxonomy" id="1783352"/>
    <lineage>
        <taxon>Bacteria</taxon>
        <taxon>Bacillati</taxon>
        <taxon>Actinomycetota</taxon>
        <taxon>Actinomycetes</taxon>
        <taxon>Streptosporangiales</taxon>
        <taxon>Nocardiopsidaceae</taxon>
        <taxon>Lipingzhangella</taxon>
    </lineage>
</organism>
<name>A0A7W7RKW6_9ACTN</name>